<dbReference type="InterPro" id="IPR019423">
    <property type="entry name" value="7TM_GPCR_serpentine_rcpt_Srj"/>
</dbReference>
<reference evidence="2" key="1">
    <citation type="journal article" date="2008" name="Nat. Genet.">
        <title>The Pristionchus pacificus genome provides a unique perspective on nematode lifestyle and parasitism.</title>
        <authorList>
            <person name="Dieterich C."/>
            <person name="Clifton S.W."/>
            <person name="Schuster L.N."/>
            <person name="Chinwalla A."/>
            <person name="Delehaunty K."/>
            <person name="Dinkelacker I."/>
            <person name="Fulton L."/>
            <person name="Fulton R."/>
            <person name="Godfrey J."/>
            <person name="Minx P."/>
            <person name="Mitreva M."/>
            <person name="Roeseler W."/>
            <person name="Tian H."/>
            <person name="Witte H."/>
            <person name="Yang S.P."/>
            <person name="Wilson R.K."/>
            <person name="Sommer R.J."/>
        </authorList>
    </citation>
    <scope>NUCLEOTIDE SEQUENCE [LARGE SCALE GENOMIC DNA]</scope>
    <source>
        <strain evidence="2">PS312</strain>
    </source>
</reference>
<dbReference type="PANTHER" id="PTHR45907">
    <property type="entry name" value="SERPENTINE RECEPTOR, CLASS J"/>
    <property type="match status" value="1"/>
</dbReference>
<dbReference type="PANTHER" id="PTHR45907:SF16">
    <property type="entry name" value="SERPENTINE RECEPTOR, CLASS J"/>
    <property type="match status" value="1"/>
</dbReference>
<dbReference type="InterPro" id="IPR019428">
    <property type="entry name" value="7TM_GPCR_serpentine_rcpt_Str"/>
</dbReference>
<dbReference type="AlphaFoldDB" id="A0A2A6CNL1"/>
<gene>
    <name evidence="1" type="primary">WBGene00117005</name>
</gene>
<accession>A0A8R1UGY5</accession>
<dbReference type="Proteomes" id="UP000005239">
    <property type="component" value="Unassembled WGS sequence"/>
</dbReference>
<keyword evidence="2" id="KW-1185">Reference proteome</keyword>
<dbReference type="Pfam" id="PF10326">
    <property type="entry name" value="7TM_GPCR_Str"/>
    <property type="match status" value="1"/>
</dbReference>
<reference evidence="1" key="2">
    <citation type="submission" date="2022-06" db="UniProtKB">
        <authorList>
            <consortium name="EnsemblMetazoa"/>
        </authorList>
    </citation>
    <scope>IDENTIFICATION</scope>
    <source>
        <strain evidence="1">PS312</strain>
    </source>
</reference>
<protein>
    <submittedName>
        <fullName evidence="1">G protein-coupled receptor</fullName>
    </submittedName>
</protein>
<sequence length="317" mass="35797">MPISIITHKVSAGAEYGLALFSHTASYWPEKASLIANLLVVVLFMEPFVLLAFHFIYRYLALWSPSLLHQHSGKFAIAFISLNCLSIGITVKSLSDIWATSKSAAFFVDILRNEYGINFLISPRPNFFSINFKKSRDPRAVWNWPVMKSMAMVTIPAALSISICFICTYLILKGFSTKTLKIRFRLLQIQLFHALLFQFAVPMMLVCLPFTLGLSLSLLGLDMGQLANICGLVFELCPAVDPFIIILAVPRFKRIVLEKIRCIRIERFRHNELREQSRVRHYFSLLMGREPMSGGDTPQAAGRVIPIAFLSSRAVCT</sequence>
<dbReference type="EnsemblMetazoa" id="PPA27451.1">
    <property type="protein sequence ID" value="PPA27451.1"/>
    <property type="gene ID" value="WBGene00117005"/>
</dbReference>
<evidence type="ECO:0000313" key="1">
    <source>
        <dbReference type="EnsemblMetazoa" id="PPA27451.1"/>
    </source>
</evidence>
<proteinExistence type="predicted"/>
<organism evidence="1 2">
    <name type="scientific">Pristionchus pacificus</name>
    <name type="common">Parasitic nematode worm</name>
    <dbReference type="NCBI Taxonomy" id="54126"/>
    <lineage>
        <taxon>Eukaryota</taxon>
        <taxon>Metazoa</taxon>
        <taxon>Ecdysozoa</taxon>
        <taxon>Nematoda</taxon>
        <taxon>Chromadorea</taxon>
        <taxon>Rhabditida</taxon>
        <taxon>Rhabditina</taxon>
        <taxon>Diplogasteromorpha</taxon>
        <taxon>Diplogasteroidea</taxon>
        <taxon>Neodiplogasteridae</taxon>
        <taxon>Pristionchus</taxon>
    </lineage>
</organism>
<accession>A0A2A6CNL1</accession>
<name>A0A2A6CNL1_PRIPA</name>
<dbReference type="SUPFAM" id="SSF81321">
    <property type="entry name" value="Family A G protein-coupled receptor-like"/>
    <property type="match status" value="1"/>
</dbReference>
<evidence type="ECO:0000313" key="2">
    <source>
        <dbReference type="Proteomes" id="UP000005239"/>
    </source>
</evidence>
<dbReference type="OrthoDB" id="5856951at2759"/>